<feature type="signal peptide" evidence="2">
    <location>
        <begin position="1"/>
        <end position="16"/>
    </location>
</feature>
<feature type="region of interest" description="Disordered" evidence="1">
    <location>
        <begin position="326"/>
        <end position="411"/>
    </location>
</feature>
<dbReference type="PANTHER" id="PTHR31927:SF16">
    <property type="entry name" value="LP07342P"/>
    <property type="match status" value="1"/>
</dbReference>
<name>A0ABP1RDP2_9HEXA</name>
<evidence type="ECO:0000313" key="5">
    <source>
        <dbReference type="Proteomes" id="UP001642540"/>
    </source>
</evidence>
<feature type="domain" description="DUF243" evidence="3">
    <location>
        <begin position="214"/>
        <end position="316"/>
    </location>
</feature>
<accession>A0ABP1RDP2</accession>
<gene>
    <name evidence="4" type="ORF">ODALV1_LOCUS21576</name>
</gene>
<comment type="caution">
    <text evidence="4">The sequence shown here is derived from an EMBL/GenBank/DDBJ whole genome shotgun (WGS) entry which is preliminary data.</text>
</comment>
<organism evidence="4 5">
    <name type="scientific">Orchesella dallaii</name>
    <dbReference type="NCBI Taxonomy" id="48710"/>
    <lineage>
        <taxon>Eukaryota</taxon>
        <taxon>Metazoa</taxon>
        <taxon>Ecdysozoa</taxon>
        <taxon>Arthropoda</taxon>
        <taxon>Hexapoda</taxon>
        <taxon>Collembola</taxon>
        <taxon>Entomobryomorpha</taxon>
        <taxon>Entomobryoidea</taxon>
        <taxon>Orchesellidae</taxon>
        <taxon>Orchesellinae</taxon>
        <taxon>Orchesella</taxon>
    </lineage>
</organism>
<feature type="compositionally biased region" description="Polar residues" evidence="1">
    <location>
        <begin position="389"/>
        <end position="399"/>
    </location>
</feature>
<protein>
    <recommendedName>
        <fullName evidence="3">DUF243 domain-containing protein</fullName>
    </recommendedName>
</protein>
<evidence type="ECO:0000256" key="1">
    <source>
        <dbReference type="SAM" id="MobiDB-lite"/>
    </source>
</evidence>
<dbReference type="EMBL" id="CAXLJM020000072">
    <property type="protein sequence ID" value="CAL8126842.1"/>
    <property type="molecule type" value="Genomic_DNA"/>
</dbReference>
<dbReference type="Proteomes" id="UP001642540">
    <property type="component" value="Unassembled WGS sequence"/>
</dbReference>
<evidence type="ECO:0000313" key="4">
    <source>
        <dbReference type="EMBL" id="CAL8126842.1"/>
    </source>
</evidence>
<feature type="compositionally biased region" description="Basic and acidic residues" evidence="1">
    <location>
        <begin position="49"/>
        <end position="64"/>
    </location>
</feature>
<dbReference type="PANTHER" id="PTHR31927">
    <property type="entry name" value="FI07246P-RELATED-RELATED"/>
    <property type="match status" value="1"/>
</dbReference>
<evidence type="ECO:0000259" key="3">
    <source>
        <dbReference type="SMART" id="SM00690"/>
    </source>
</evidence>
<reference evidence="4 5" key="1">
    <citation type="submission" date="2024-08" db="EMBL/GenBank/DDBJ databases">
        <authorList>
            <person name="Cucini C."/>
            <person name="Frati F."/>
        </authorList>
    </citation>
    <scope>NUCLEOTIDE SEQUENCE [LARGE SCALE GENOMIC DNA]</scope>
</reference>
<proteinExistence type="predicted"/>
<dbReference type="Pfam" id="PF03103">
    <property type="entry name" value="DUF243"/>
    <property type="match status" value="1"/>
</dbReference>
<dbReference type="SMART" id="SM00690">
    <property type="entry name" value="DM5"/>
    <property type="match status" value="1"/>
</dbReference>
<evidence type="ECO:0000256" key="2">
    <source>
        <dbReference type="SAM" id="SignalP"/>
    </source>
</evidence>
<dbReference type="InterPro" id="IPR004145">
    <property type="entry name" value="DUF243"/>
</dbReference>
<feature type="region of interest" description="Disordered" evidence="1">
    <location>
        <begin position="42"/>
        <end position="106"/>
    </location>
</feature>
<feature type="chain" id="PRO_5046143273" description="DUF243 domain-containing protein" evidence="2">
    <location>
        <begin position="17"/>
        <end position="411"/>
    </location>
</feature>
<keyword evidence="5" id="KW-1185">Reference proteome</keyword>
<sequence>MKLFLILATAVTLSAAGSRSFRNEAHRFRESDRRANLDYEDIQTADQNEVDRFEEHAERSDSRKSNRIGIYSTAHSIQVSKAKAAQRRHSKAPGAKDSEASGTHYEGAHYGAPQVQQIHTHELLTNQGLVPIYQNPQVHPGGALQNIVYTGIGAGQQQLIGLADHGHGHPHAHHHGPLLVAGPGPGGAGGLIGNPGGLIANAPPQIGPVDDLGTDITKSVFVFSAPPDPFDYVPRQSVSKIPQRPQKHYQVLFINAPSPPPPHQHHVELPSPPELKTLVYVLVKKPERAPPINFIKSGPSGPSHKPEVYFIRYKNRGYGLSPSPVGPHIEEQIPLGHPGVSYGPIPPHHPQEELRGNVDYGPQLPSQYDGPAPYELDEYQDDSHLAASQHGQHLSQQRNQGRELDAGVSGI</sequence>
<keyword evidence="2" id="KW-0732">Signal</keyword>